<name>A0A9P8SH33_9HYPO</name>
<dbReference type="GO" id="GO:0016787">
    <property type="term" value="F:hydrolase activity"/>
    <property type="evidence" value="ECO:0007669"/>
    <property type="project" value="UniProtKB-KW"/>
</dbReference>
<dbReference type="Gene3D" id="1.20.272.40">
    <property type="match status" value="1"/>
</dbReference>
<dbReference type="InterPro" id="IPR055206">
    <property type="entry name" value="DEXQc_SUV3"/>
</dbReference>
<proteinExistence type="predicted"/>
<evidence type="ECO:0000256" key="7">
    <source>
        <dbReference type="ARBA" id="ARBA00022806"/>
    </source>
</evidence>
<organism evidence="14 15">
    <name type="scientific">Hirsutella rhossiliensis</name>
    <dbReference type="NCBI Taxonomy" id="111463"/>
    <lineage>
        <taxon>Eukaryota</taxon>
        <taxon>Fungi</taxon>
        <taxon>Dikarya</taxon>
        <taxon>Ascomycota</taxon>
        <taxon>Pezizomycotina</taxon>
        <taxon>Sordariomycetes</taxon>
        <taxon>Hypocreomycetidae</taxon>
        <taxon>Hypocreales</taxon>
        <taxon>Ophiocordycipitaceae</taxon>
        <taxon>Hirsutella</taxon>
    </lineage>
</organism>
<evidence type="ECO:0000256" key="4">
    <source>
        <dbReference type="ARBA" id="ARBA00012552"/>
    </source>
</evidence>
<comment type="cofactor">
    <cofactor evidence="2">
        <name>Mg(2+)</name>
        <dbReference type="ChEBI" id="CHEBI:18420"/>
    </cofactor>
</comment>
<dbReference type="Gene3D" id="1.20.58.1080">
    <property type="match status" value="1"/>
</dbReference>
<gene>
    <name evidence="14" type="ORF">HRG_08268</name>
</gene>
<dbReference type="RefSeq" id="XP_044718628.1">
    <property type="nucleotide sequence ID" value="XM_044866739.1"/>
</dbReference>
<dbReference type="GO" id="GO:0003724">
    <property type="term" value="F:RNA helicase activity"/>
    <property type="evidence" value="ECO:0007669"/>
    <property type="project" value="UniProtKB-EC"/>
</dbReference>
<evidence type="ECO:0000256" key="5">
    <source>
        <dbReference type="ARBA" id="ARBA00022741"/>
    </source>
</evidence>
<feature type="compositionally biased region" description="Polar residues" evidence="12">
    <location>
        <begin position="18"/>
        <end position="31"/>
    </location>
</feature>
<feature type="region of interest" description="Disordered" evidence="12">
    <location>
        <begin position="55"/>
        <end position="92"/>
    </location>
</feature>
<comment type="cofactor">
    <cofactor evidence="1">
        <name>Mn(2+)</name>
        <dbReference type="ChEBI" id="CHEBI:29035"/>
    </cofactor>
</comment>
<dbReference type="InterPro" id="IPR022192">
    <property type="entry name" value="SUV3_C"/>
</dbReference>
<dbReference type="CDD" id="cd17913">
    <property type="entry name" value="DEXQc_Suv3"/>
    <property type="match status" value="1"/>
</dbReference>
<evidence type="ECO:0000256" key="12">
    <source>
        <dbReference type="SAM" id="MobiDB-lite"/>
    </source>
</evidence>
<comment type="caution">
    <text evidence="14">The sequence shown here is derived from an EMBL/GenBank/DDBJ whole genome shotgun (WGS) entry which is preliminary data.</text>
</comment>
<evidence type="ECO:0000256" key="11">
    <source>
        <dbReference type="ARBA" id="ARBA00047984"/>
    </source>
</evidence>
<dbReference type="Pfam" id="PF12513">
    <property type="entry name" value="SUV3_C"/>
    <property type="match status" value="1"/>
</dbReference>
<dbReference type="GO" id="GO:0045025">
    <property type="term" value="C:mitochondrial degradosome"/>
    <property type="evidence" value="ECO:0007669"/>
    <property type="project" value="TreeGrafter"/>
</dbReference>
<protein>
    <recommendedName>
        <fullName evidence="4">RNA helicase</fullName>
        <ecNumber evidence="4">3.6.4.13</ecNumber>
    </recommendedName>
</protein>
<evidence type="ECO:0000313" key="14">
    <source>
        <dbReference type="EMBL" id="KAH0961115.1"/>
    </source>
</evidence>
<keyword evidence="7" id="KW-0347">Helicase</keyword>
<sequence length="787" mass="88562">MNRPARAVSWRVAPPQTCRRSLSTTPQLSRNPSKKKGRDPLRALHRIKARFGSALEPGLGSDAASQAASQVASQDASRAAPVRKAPKTAQEQLFSRQRRQFHDIFQSTVRSHFQSVLSHLKSLQSSDEGVGQDELSKHARSFTKELDKSFRLAEQNITKFDLNPLYSRLRDAFYNAEPGALKKQVHFAFTTHIAATRFTPEIQETMKRLLDMRFPHEWFPATRAMQRTIHVHVGPTNSGKTYNALKALENAKSGVYAGPLRLLATEVYQRLSAKGHACSLVTGEEVRIPDDTDTYFASCTVEMTPLNTRYDVAVIDEIQMIADDERGNAWSTAFLGVQAKEVHLCGEERTVPLIQALCAGIGDKCIIYHYQRLSPLETMQSSIDNDFSKLKKGDAVVSFSRVAIHALKKKIEEWTGRRCAIIYGNLPPEVRVQQAALFNDPNNDYDYVVASDAIGMGLNLEIRRVIFETIVKFDGRQRRRLYFPEIKQIGGRAGRYRTAASDTVAAWGAAEPEKLGLVTTLESSDLRVVHQAFNMRVENIRKASIYPAAGIIERFASFFPPGTPLSYILLRIKAMARVGPRYQLDISKTILEIADVLQHLPLSIYDRLTFCFLPVALRVPESRGCLIALAQVVAENSAGDLLNIKEIPLEYLDLKLEDFQGAVYENSPLAYLAKLEALHVTINQYLWLSFRYAGVFRSQTMALHVRSLVEKRLVDALERMNFAKGELESRRRSKRMAAIPYDSRLDEMDAKEPEEEWEPVESQGTRPWQGTPKEEGVRVRPRSVAGG</sequence>
<feature type="region of interest" description="Disordered" evidence="12">
    <location>
        <begin position="743"/>
        <end position="787"/>
    </location>
</feature>
<dbReference type="SUPFAM" id="SSF52540">
    <property type="entry name" value="P-loop containing nucleoside triphosphate hydrolases"/>
    <property type="match status" value="1"/>
</dbReference>
<evidence type="ECO:0000256" key="2">
    <source>
        <dbReference type="ARBA" id="ARBA00001946"/>
    </source>
</evidence>
<accession>A0A9P8SH33</accession>
<dbReference type="Proteomes" id="UP000824596">
    <property type="component" value="Unassembled WGS sequence"/>
</dbReference>
<keyword evidence="6" id="KW-0378">Hydrolase</keyword>
<dbReference type="EMBL" id="JAIZPD010000009">
    <property type="protein sequence ID" value="KAH0961115.1"/>
    <property type="molecule type" value="Genomic_DNA"/>
</dbReference>
<dbReference type="EC" id="3.6.4.13" evidence="4"/>
<dbReference type="Pfam" id="PF22527">
    <property type="entry name" value="DEXQc_Suv3"/>
    <property type="match status" value="1"/>
</dbReference>
<dbReference type="PANTHER" id="PTHR12131">
    <property type="entry name" value="ATP-DEPENDENT RNA AND DNA HELICASE"/>
    <property type="match status" value="1"/>
</dbReference>
<feature type="region of interest" description="Disordered" evidence="12">
    <location>
        <begin position="1"/>
        <end position="41"/>
    </location>
</feature>
<evidence type="ECO:0000256" key="9">
    <source>
        <dbReference type="ARBA" id="ARBA00022946"/>
    </source>
</evidence>
<dbReference type="FunFam" id="3.40.50.300:FF:000957">
    <property type="entry name" value="ATP-dependent RNA helicase SUV3L, mitochondrial"/>
    <property type="match status" value="1"/>
</dbReference>
<dbReference type="GO" id="GO:0005524">
    <property type="term" value="F:ATP binding"/>
    <property type="evidence" value="ECO:0007669"/>
    <property type="project" value="UniProtKB-KW"/>
</dbReference>
<dbReference type="CDD" id="cd18805">
    <property type="entry name" value="SF2_C_suv3"/>
    <property type="match status" value="1"/>
</dbReference>
<dbReference type="GeneID" id="68357397"/>
<evidence type="ECO:0000256" key="3">
    <source>
        <dbReference type="ARBA" id="ARBA00004173"/>
    </source>
</evidence>
<comment type="catalytic activity">
    <reaction evidence="11">
        <text>ATP + H2O = ADP + phosphate + H(+)</text>
        <dbReference type="Rhea" id="RHEA:13065"/>
        <dbReference type="ChEBI" id="CHEBI:15377"/>
        <dbReference type="ChEBI" id="CHEBI:15378"/>
        <dbReference type="ChEBI" id="CHEBI:30616"/>
        <dbReference type="ChEBI" id="CHEBI:43474"/>
        <dbReference type="ChEBI" id="CHEBI:456216"/>
        <dbReference type="EC" id="3.6.4.13"/>
    </reaction>
</comment>
<dbReference type="FunFam" id="3.40.50.300:FF:000269">
    <property type="entry name" value="ATP-dependent RNA helicase SUPV3L1, mitochondrial"/>
    <property type="match status" value="1"/>
</dbReference>
<keyword evidence="5" id="KW-0547">Nucleotide-binding</keyword>
<reference evidence="14" key="1">
    <citation type="submission" date="2021-09" db="EMBL/GenBank/DDBJ databases">
        <title>A high-quality genome of the endoparasitic fungus Hirsutella rhossiliensis with a comparison of Hirsutella genomes reveals transposable elements contributing to genome size variation.</title>
        <authorList>
            <person name="Lin R."/>
            <person name="Jiao Y."/>
            <person name="Sun X."/>
            <person name="Ling J."/>
            <person name="Xie B."/>
            <person name="Cheng X."/>
        </authorList>
    </citation>
    <scope>NUCLEOTIDE SEQUENCE</scope>
    <source>
        <strain evidence="14">HR02</strain>
    </source>
</reference>
<dbReference type="Pfam" id="PF00271">
    <property type="entry name" value="Helicase_C"/>
    <property type="match status" value="1"/>
</dbReference>
<dbReference type="PANTHER" id="PTHR12131:SF1">
    <property type="entry name" value="ATP-DEPENDENT RNA HELICASE SUPV3L1, MITOCHONDRIAL-RELATED"/>
    <property type="match status" value="1"/>
</dbReference>
<dbReference type="InterPro" id="IPR050699">
    <property type="entry name" value="RNA-DNA_Helicase"/>
</dbReference>
<evidence type="ECO:0000256" key="10">
    <source>
        <dbReference type="ARBA" id="ARBA00023128"/>
    </source>
</evidence>
<keyword evidence="9" id="KW-0809">Transit peptide</keyword>
<evidence type="ECO:0000259" key="13">
    <source>
        <dbReference type="PROSITE" id="PS51194"/>
    </source>
</evidence>
<evidence type="ECO:0000256" key="6">
    <source>
        <dbReference type="ARBA" id="ARBA00022801"/>
    </source>
</evidence>
<dbReference type="PROSITE" id="PS51194">
    <property type="entry name" value="HELICASE_CTER"/>
    <property type="match status" value="1"/>
</dbReference>
<evidence type="ECO:0000256" key="8">
    <source>
        <dbReference type="ARBA" id="ARBA00022840"/>
    </source>
</evidence>
<dbReference type="GO" id="GO:0000965">
    <property type="term" value="P:mitochondrial RNA 3'-end processing"/>
    <property type="evidence" value="ECO:0007669"/>
    <property type="project" value="TreeGrafter"/>
</dbReference>
<keyword evidence="10" id="KW-0496">Mitochondrion</keyword>
<feature type="compositionally biased region" description="Low complexity" evidence="12">
    <location>
        <begin position="61"/>
        <end position="80"/>
    </location>
</feature>
<keyword evidence="15" id="KW-1185">Reference proteome</keyword>
<evidence type="ECO:0000313" key="15">
    <source>
        <dbReference type="Proteomes" id="UP000824596"/>
    </source>
</evidence>
<keyword evidence="8" id="KW-0067">ATP-binding</keyword>
<feature type="compositionally biased region" description="Basic residues" evidence="12">
    <location>
        <begin position="32"/>
        <end position="41"/>
    </location>
</feature>
<comment type="subcellular location">
    <subcellularLocation>
        <location evidence="3">Mitochondrion</location>
    </subcellularLocation>
</comment>
<evidence type="ECO:0000256" key="1">
    <source>
        <dbReference type="ARBA" id="ARBA00001936"/>
    </source>
</evidence>
<dbReference type="SMART" id="SM00490">
    <property type="entry name" value="HELICc"/>
    <property type="match status" value="1"/>
</dbReference>
<dbReference type="Gene3D" id="3.40.50.300">
    <property type="entry name" value="P-loop containing nucleotide triphosphate hydrolases"/>
    <property type="match status" value="2"/>
</dbReference>
<dbReference type="InterPro" id="IPR027417">
    <property type="entry name" value="P-loop_NTPase"/>
</dbReference>
<dbReference type="Pfam" id="PF18147">
    <property type="entry name" value="Suv3_C_1"/>
    <property type="match status" value="1"/>
</dbReference>
<dbReference type="AlphaFoldDB" id="A0A9P8SH33"/>
<dbReference type="OrthoDB" id="6692397at2759"/>
<dbReference type="InterPro" id="IPR041082">
    <property type="entry name" value="Suv3_C_1"/>
</dbReference>
<dbReference type="InterPro" id="IPR044774">
    <property type="entry name" value="Suv3_DEXQc"/>
</dbReference>
<dbReference type="InterPro" id="IPR001650">
    <property type="entry name" value="Helicase_C-like"/>
</dbReference>
<feature type="domain" description="Helicase C-terminal" evidence="13">
    <location>
        <begin position="382"/>
        <end position="541"/>
    </location>
</feature>